<dbReference type="Proteomes" id="UP000291144">
    <property type="component" value="Unassembled WGS sequence"/>
</dbReference>
<dbReference type="AlphaFoldDB" id="A0A4R0KAP3"/>
<protein>
    <submittedName>
        <fullName evidence="1">Uncharacterized protein</fullName>
    </submittedName>
</protein>
<evidence type="ECO:0000313" key="1">
    <source>
        <dbReference type="EMBL" id="TCC55296.1"/>
    </source>
</evidence>
<reference evidence="1 2" key="1">
    <citation type="submission" date="2019-02" db="EMBL/GenBank/DDBJ databases">
        <title>Kribbella capetownensis sp. nov. and Kribbella speibonae sp. nov., isolated from soil.</title>
        <authorList>
            <person name="Curtis S.M."/>
            <person name="Norton I."/>
            <person name="Everest G.J."/>
            <person name="Meyers P.R."/>
        </authorList>
    </citation>
    <scope>NUCLEOTIDE SEQUENCE [LARGE SCALE GENOMIC DNA]</scope>
    <source>
        <strain evidence="1 2">NRRL B-24813</strain>
    </source>
</reference>
<evidence type="ECO:0000313" key="2">
    <source>
        <dbReference type="Proteomes" id="UP000291144"/>
    </source>
</evidence>
<dbReference type="EMBL" id="SJKB01000015">
    <property type="protein sequence ID" value="TCC55296.1"/>
    <property type="molecule type" value="Genomic_DNA"/>
</dbReference>
<accession>A0A4R0KAP3</accession>
<keyword evidence="2" id="KW-1185">Reference proteome</keyword>
<sequence length="79" mass="9001">MQSKRRQGSIHRQQVISGHLADRLAGVDQDLAERVPDSLAERGAVEQLIDPRADGRRVAGSRYSPIVWNRPTWRPCRQE</sequence>
<name>A0A4R0KAP3_9ACTN</name>
<gene>
    <name evidence="1" type="ORF">E0H73_35795</name>
</gene>
<comment type="caution">
    <text evidence="1">The sequence shown here is derived from an EMBL/GenBank/DDBJ whole genome shotgun (WGS) entry which is preliminary data.</text>
</comment>
<dbReference type="RefSeq" id="WP_131364010.1">
    <property type="nucleotide sequence ID" value="NZ_SJKB01000015.1"/>
</dbReference>
<proteinExistence type="predicted"/>
<organism evidence="1 2">
    <name type="scientific">Kribbella pittospori</name>
    <dbReference type="NCBI Taxonomy" id="722689"/>
    <lineage>
        <taxon>Bacteria</taxon>
        <taxon>Bacillati</taxon>
        <taxon>Actinomycetota</taxon>
        <taxon>Actinomycetes</taxon>
        <taxon>Propionibacteriales</taxon>
        <taxon>Kribbellaceae</taxon>
        <taxon>Kribbella</taxon>
    </lineage>
</organism>